<keyword evidence="3 8" id="KW-0418">Kinase</keyword>
<evidence type="ECO:0000313" key="9">
    <source>
        <dbReference type="Proteomes" id="UP001370348"/>
    </source>
</evidence>
<keyword evidence="4" id="KW-0067">ATP-binding</keyword>
<evidence type="ECO:0000256" key="5">
    <source>
        <dbReference type="SAM" id="MobiDB-lite"/>
    </source>
</evidence>
<protein>
    <submittedName>
        <fullName evidence="8">Serine/threonine protein kinase</fullName>
    </submittedName>
</protein>
<feature type="compositionally biased region" description="Basic and acidic residues" evidence="5">
    <location>
        <begin position="575"/>
        <end position="585"/>
    </location>
</feature>
<keyword evidence="2" id="KW-0547">Nucleotide-binding</keyword>
<dbReference type="Pfam" id="PF00069">
    <property type="entry name" value="Pkinase"/>
    <property type="match status" value="1"/>
</dbReference>
<dbReference type="PROSITE" id="PS50011">
    <property type="entry name" value="PROTEIN_KINASE_DOM"/>
    <property type="match status" value="1"/>
</dbReference>
<dbReference type="InterPro" id="IPR008266">
    <property type="entry name" value="Tyr_kinase_AS"/>
</dbReference>
<dbReference type="SUPFAM" id="SSF56112">
    <property type="entry name" value="Protein kinase-like (PK-like)"/>
    <property type="match status" value="1"/>
</dbReference>
<dbReference type="GO" id="GO:0004674">
    <property type="term" value="F:protein serine/threonine kinase activity"/>
    <property type="evidence" value="ECO:0007669"/>
    <property type="project" value="UniProtKB-KW"/>
</dbReference>
<keyword evidence="8" id="KW-0723">Serine/threonine-protein kinase</keyword>
<reference evidence="8 9" key="1">
    <citation type="submission" date="2021-12" db="EMBL/GenBank/DDBJ databases">
        <title>Discovery of the Pendulisporaceae a myxobacterial family with distinct sporulation behavior and unique specialized metabolism.</title>
        <authorList>
            <person name="Garcia R."/>
            <person name="Popoff A."/>
            <person name="Bader C.D."/>
            <person name="Loehr J."/>
            <person name="Walesch S."/>
            <person name="Walt C."/>
            <person name="Boldt J."/>
            <person name="Bunk B."/>
            <person name="Haeckl F.J.F.P.J."/>
            <person name="Gunesch A.P."/>
            <person name="Birkelbach J."/>
            <person name="Nuebel U."/>
            <person name="Pietschmann T."/>
            <person name="Bach T."/>
            <person name="Mueller R."/>
        </authorList>
    </citation>
    <scope>NUCLEOTIDE SEQUENCE [LARGE SCALE GENOMIC DNA]</scope>
    <source>
        <strain evidence="8 9">MSr11954</strain>
    </source>
</reference>
<evidence type="ECO:0000259" key="7">
    <source>
        <dbReference type="PROSITE" id="PS50011"/>
    </source>
</evidence>
<dbReference type="InterPro" id="IPR011009">
    <property type="entry name" value="Kinase-like_dom_sf"/>
</dbReference>
<feature type="compositionally biased region" description="Pro residues" evidence="5">
    <location>
        <begin position="522"/>
        <end position="568"/>
    </location>
</feature>
<keyword evidence="6" id="KW-1133">Transmembrane helix</keyword>
<dbReference type="CDD" id="cd14014">
    <property type="entry name" value="STKc_PknB_like"/>
    <property type="match status" value="1"/>
</dbReference>
<dbReference type="RefSeq" id="WP_394821603.1">
    <property type="nucleotide sequence ID" value="NZ_CP089984.1"/>
</dbReference>
<feature type="domain" description="Protein kinase" evidence="7">
    <location>
        <begin position="19"/>
        <end position="292"/>
    </location>
</feature>
<dbReference type="Proteomes" id="UP001370348">
    <property type="component" value="Chromosome"/>
</dbReference>
<name>A0ABZ2LQD5_9BACT</name>
<accession>A0ABZ2LQD5</accession>
<feature type="transmembrane region" description="Helical" evidence="6">
    <location>
        <begin position="377"/>
        <end position="397"/>
    </location>
</feature>
<dbReference type="PANTHER" id="PTHR43289">
    <property type="entry name" value="MITOGEN-ACTIVATED PROTEIN KINASE KINASE KINASE 20-RELATED"/>
    <property type="match status" value="1"/>
</dbReference>
<keyword evidence="6" id="KW-0812">Transmembrane</keyword>
<dbReference type="PROSITE" id="PS00109">
    <property type="entry name" value="PROTEIN_KINASE_TYR"/>
    <property type="match status" value="1"/>
</dbReference>
<evidence type="ECO:0000256" key="6">
    <source>
        <dbReference type="SAM" id="Phobius"/>
    </source>
</evidence>
<evidence type="ECO:0000256" key="4">
    <source>
        <dbReference type="ARBA" id="ARBA00022840"/>
    </source>
</evidence>
<dbReference type="Gene3D" id="3.30.200.20">
    <property type="entry name" value="Phosphorylase Kinase, domain 1"/>
    <property type="match status" value="1"/>
</dbReference>
<dbReference type="EMBL" id="CP089984">
    <property type="protein sequence ID" value="WXB11986.1"/>
    <property type="molecule type" value="Genomic_DNA"/>
</dbReference>
<gene>
    <name evidence="8" type="ORF">LZC94_29545</name>
</gene>
<feature type="region of interest" description="Disordered" evidence="5">
    <location>
        <begin position="512"/>
        <end position="585"/>
    </location>
</feature>
<proteinExistence type="predicted"/>
<sequence>MTIPGSAVMSNNAGNAGRYRLIFELGRGGMADVILAVIQGPGGFNKLQVLKFLREEMARDPEFCTMFLDEARLSARINHPNVAQTNEVGFDGKRYFFAMEYLEGHSLDELLHRLPANKRPLPIMLRILADACAGLHFAHELKDFDGTPLNVIHRDVSPQNIFVTYDGAVKLLDFGIAKASDSKSQTEAGTIKGKIGYMAPEQLISPNQIDRRADIFSVGAILWRVINGKRLWSGATEMEVLQRLAAREIPAPVPLPGTPEELVRICKKAMAVDVEQRYATAAALHSDLEDLLTTLGGCKYTDVSGLVSRIFADRRREVRAAIDARLSAPPPSTTGTTHIVPLPRLEPASAIIETESNRSVSSSLLTPPPPRGFRANWGVVGAGVMVALGLVAAAFVARAPSAPAVATSIAPVASAASGVGPGAGAAAGGSPVQTPAEAKQELETEITFDLSPTNAQVFLDDKLITSASGKPPHGIFPRDGRDHTARVESDGFVTKTMAVSFRAASVHVEVSLEKERRAPAPQWRPPAPRAHASPPPPPVTATQPAPPPAASPPAPAASPPAAPAPPPAQGGNRGKALDKEDPWKK</sequence>
<evidence type="ECO:0000256" key="1">
    <source>
        <dbReference type="ARBA" id="ARBA00022679"/>
    </source>
</evidence>
<evidence type="ECO:0000313" key="8">
    <source>
        <dbReference type="EMBL" id="WXB11986.1"/>
    </source>
</evidence>
<keyword evidence="6" id="KW-0472">Membrane</keyword>
<evidence type="ECO:0000256" key="3">
    <source>
        <dbReference type="ARBA" id="ARBA00022777"/>
    </source>
</evidence>
<keyword evidence="1" id="KW-0808">Transferase</keyword>
<keyword evidence="9" id="KW-1185">Reference proteome</keyword>
<dbReference type="InterPro" id="IPR000719">
    <property type="entry name" value="Prot_kinase_dom"/>
</dbReference>
<organism evidence="8 9">
    <name type="scientific">Pendulispora albinea</name>
    <dbReference type="NCBI Taxonomy" id="2741071"/>
    <lineage>
        <taxon>Bacteria</taxon>
        <taxon>Pseudomonadati</taxon>
        <taxon>Myxococcota</taxon>
        <taxon>Myxococcia</taxon>
        <taxon>Myxococcales</taxon>
        <taxon>Sorangiineae</taxon>
        <taxon>Pendulisporaceae</taxon>
        <taxon>Pendulispora</taxon>
    </lineage>
</organism>
<dbReference type="Gene3D" id="1.10.510.10">
    <property type="entry name" value="Transferase(Phosphotransferase) domain 1"/>
    <property type="match status" value="1"/>
</dbReference>
<evidence type="ECO:0000256" key="2">
    <source>
        <dbReference type="ARBA" id="ARBA00022741"/>
    </source>
</evidence>
<dbReference type="PANTHER" id="PTHR43289:SF6">
    <property type="entry name" value="SERINE_THREONINE-PROTEIN KINASE NEKL-3"/>
    <property type="match status" value="1"/>
</dbReference>